<proteinExistence type="inferred from homology"/>
<evidence type="ECO:0000259" key="10">
    <source>
        <dbReference type="Pfam" id="PF14306"/>
    </source>
</evidence>
<keyword evidence="2 8" id="KW-0808">Transferase</keyword>
<comment type="caution">
    <text evidence="11">The sequence shown here is derived from an EMBL/GenBank/DDBJ whole genome shotgun (WGS) entry which is preliminary data.</text>
</comment>
<dbReference type="STRING" id="582851.GCA_900162665_02798"/>
<dbReference type="InterPro" id="IPR014729">
    <property type="entry name" value="Rossmann-like_a/b/a_fold"/>
</dbReference>
<dbReference type="Gene3D" id="3.10.400.10">
    <property type="entry name" value="Sulfate adenylyltransferase"/>
    <property type="match status" value="1"/>
</dbReference>
<protein>
    <recommendedName>
        <fullName evidence="8">Sulfate adenylyltransferase</fullName>
        <ecNumber evidence="8">2.7.7.4</ecNumber>
    </recommendedName>
    <alternativeName>
        <fullName evidence="8">ATP-sulfurylase</fullName>
    </alternativeName>
    <alternativeName>
        <fullName evidence="8">Sulfate adenylate transferase</fullName>
        <shortName evidence="8">SAT</shortName>
    </alternativeName>
</protein>
<reference evidence="11 12" key="1">
    <citation type="submission" date="2019-07" db="EMBL/GenBank/DDBJ databases">
        <title>Whole genome shotgun sequence of Oceanobacillus sojae NBRC 105379.</title>
        <authorList>
            <person name="Hosoyama A."/>
            <person name="Uohara A."/>
            <person name="Ohji S."/>
            <person name="Ichikawa N."/>
        </authorList>
    </citation>
    <scope>NUCLEOTIDE SEQUENCE [LARGE SCALE GENOMIC DNA]</scope>
    <source>
        <strain evidence="11 12">NBRC 105379</strain>
    </source>
</reference>
<feature type="domain" description="ATP-sulfurylase PUA-like" evidence="10">
    <location>
        <begin position="4"/>
        <end position="160"/>
    </location>
</feature>
<organism evidence="11 12">
    <name type="scientific">Oceanobacillus sojae</name>
    <dbReference type="NCBI Taxonomy" id="582851"/>
    <lineage>
        <taxon>Bacteria</taxon>
        <taxon>Bacillati</taxon>
        <taxon>Bacillota</taxon>
        <taxon>Bacilli</taxon>
        <taxon>Bacillales</taxon>
        <taxon>Bacillaceae</taxon>
        <taxon>Oceanobacillus</taxon>
    </lineage>
</organism>
<evidence type="ECO:0000256" key="1">
    <source>
        <dbReference type="ARBA" id="ARBA00005048"/>
    </source>
</evidence>
<evidence type="ECO:0000313" key="11">
    <source>
        <dbReference type="EMBL" id="GEN85853.1"/>
    </source>
</evidence>
<evidence type="ECO:0000256" key="5">
    <source>
        <dbReference type="ARBA" id="ARBA00022840"/>
    </source>
</evidence>
<evidence type="ECO:0000256" key="2">
    <source>
        <dbReference type="ARBA" id="ARBA00022679"/>
    </source>
</evidence>
<dbReference type="Pfam" id="PF14306">
    <property type="entry name" value="PUA_2"/>
    <property type="match status" value="1"/>
</dbReference>
<dbReference type="RefSeq" id="WP_147208493.1">
    <property type="nucleotide sequence ID" value="NZ_BJYM01000002.1"/>
</dbReference>
<evidence type="ECO:0000256" key="6">
    <source>
        <dbReference type="ARBA" id="ARBA00037980"/>
    </source>
</evidence>
<keyword evidence="3 8" id="KW-0548">Nucleotidyltransferase</keyword>
<evidence type="ECO:0000256" key="8">
    <source>
        <dbReference type="HAMAP-Rule" id="MF_00066"/>
    </source>
</evidence>
<dbReference type="EMBL" id="BJYM01000002">
    <property type="protein sequence ID" value="GEN85853.1"/>
    <property type="molecule type" value="Genomic_DNA"/>
</dbReference>
<dbReference type="InterPro" id="IPR002650">
    <property type="entry name" value="Sulphate_adenylyltransferase"/>
</dbReference>
<feature type="domain" description="Sulphate adenylyltransferase catalytic" evidence="9">
    <location>
        <begin position="169"/>
        <end position="378"/>
    </location>
</feature>
<dbReference type="Gene3D" id="3.40.50.620">
    <property type="entry name" value="HUPs"/>
    <property type="match status" value="1"/>
</dbReference>
<dbReference type="NCBIfam" id="NF003166">
    <property type="entry name" value="PRK04149.1"/>
    <property type="match status" value="1"/>
</dbReference>
<dbReference type="UniPathway" id="UPA00140">
    <property type="reaction ID" value="UER00204"/>
</dbReference>
<dbReference type="SUPFAM" id="SSF88697">
    <property type="entry name" value="PUA domain-like"/>
    <property type="match status" value="1"/>
</dbReference>
<dbReference type="CDD" id="cd00517">
    <property type="entry name" value="ATPS"/>
    <property type="match status" value="1"/>
</dbReference>
<dbReference type="PANTHER" id="PTHR43509">
    <property type="match status" value="1"/>
</dbReference>
<accession>A0A511ZEH9</accession>
<comment type="catalytic activity">
    <reaction evidence="7 8">
        <text>sulfate + ATP + H(+) = adenosine 5'-phosphosulfate + diphosphate</text>
        <dbReference type="Rhea" id="RHEA:18133"/>
        <dbReference type="ChEBI" id="CHEBI:15378"/>
        <dbReference type="ChEBI" id="CHEBI:16189"/>
        <dbReference type="ChEBI" id="CHEBI:30616"/>
        <dbReference type="ChEBI" id="CHEBI:33019"/>
        <dbReference type="ChEBI" id="CHEBI:58243"/>
        <dbReference type="EC" id="2.7.7.4"/>
    </reaction>
</comment>
<dbReference type="Proteomes" id="UP000321558">
    <property type="component" value="Unassembled WGS sequence"/>
</dbReference>
<dbReference type="OrthoDB" id="9804504at2"/>
<dbReference type="GO" id="GO:0070814">
    <property type="term" value="P:hydrogen sulfide biosynthetic process"/>
    <property type="evidence" value="ECO:0007669"/>
    <property type="project" value="UniProtKB-UniRule"/>
</dbReference>
<dbReference type="InterPro" id="IPR015947">
    <property type="entry name" value="PUA-like_sf"/>
</dbReference>
<comment type="similarity">
    <text evidence="6 8">Belongs to the sulfate adenylyltransferase family.</text>
</comment>
<evidence type="ECO:0000256" key="7">
    <source>
        <dbReference type="ARBA" id="ARBA00049370"/>
    </source>
</evidence>
<dbReference type="GO" id="GO:0004781">
    <property type="term" value="F:sulfate adenylyltransferase (ATP) activity"/>
    <property type="evidence" value="ECO:0007669"/>
    <property type="project" value="UniProtKB-UniRule"/>
</dbReference>
<evidence type="ECO:0000256" key="4">
    <source>
        <dbReference type="ARBA" id="ARBA00022741"/>
    </source>
</evidence>
<dbReference type="Pfam" id="PF01747">
    <property type="entry name" value="ATP-sulfurylase"/>
    <property type="match status" value="1"/>
</dbReference>
<evidence type="ECO:0000256" key="3">
    <source>
        <dbReference type="ARBA" id="ARBA00022695"/>
    </source>
</evidence>
<dbReference type="SUPFAM" id="SSF52374">
    <property type="entry name" value="Nucleotidylyl transferase"/>
    <property type="match status" value="1"/>
</dbReference>
<dbReference type="GO" id="GO:0005524">
    <property type="term" value="F:ATP binding"/>
    <property type="evidence" value="ECO:0007669"/>
    <property type="project" value="UniProtKB-KW"/>
</dbReference>
<dbReference type="InterPro" id="IPR025980">
    <property type="entry name" value="ATP-Sase_PUA-like_dom"/>
</dbReference>
<dbReference type="HAMAP" id="MF_00066">
    <property type="entry name" value="Sulf_adenylyltr"/>
    <property type="match status" value="1"/>
</dbReference>
<gene>
    <name evidence="8 11" type="primary">sat</name>
    <name evidence="11" type="ORF">OSO01_05920</name>
</gene>
<dbReference type="NCBIfam" id="TIGR00339">
    <property type="entry name" value="sopT"/>
    <property type="match status" value="1"/>
</dbReference>
<comment type="pathway">
    <text evidence="1 8">Sulfur metabolism; hydrogen sulfide biosynthesis; sulfite from sulfate: step 1/3.</text>
</comment>
<sequence>MVNQPYGGKLICRELTGKKREEAIRDAEKLPSLSVNSWVLSDLELIGIGGFSPLTGFMGRSDYEYVIERTRLADGTIWSIPITLPVTEEQAKNLNIGEQIALRGTDGIIYGTITMEEKYDYDKKKEAVNIYGTNDAAHPGVKKVYEKGNIYLGGPVTLLRRPDHNPFAAYYMDPAETRQMFADLDWKTIVGFQTRNPVHRAHEHIQKTALEAVDGLLLNPLVGETKSDDIPADVRMESYEVILKNYYVTNRVRLVIYPAAMRYAGPKEAILHAIVRKNYGCTHFIVGRDHAGVGDYYGTYDAQELIGQYEEELGIQIFKFEHAFYCKSCENMASAKTCPHGEENHVHLSGTKVREMLRNGKRPPKEFSRPEVADVLIKGMKKK</sequence>
<keyword evidence="5 8" id="KW-0067">ATP-binding</keyword>
<keyword evidence="4 8" id="KW-0547">Nucleotide-binding</keyword>
<evidence type="ECO:0000259" key="9">
    <source>
        <dbReference type="Pfam" id="PF01747"/>
    </source>
</evidence>
<keyword evidence="12" id="KW-1185">Reference proteome</keyword>
<dbReference type="InterPro" id="IPR020792">
    <property type="entry name" value="SO4_adenylyltransferase_pro"/>
</dbReference>
<dbReference type="AlphaFoldDB" id="A0A511ZEH9"/>
<dbReference type="EC" id="2.7.7.4" evidence="8"/>
<name>A0A511ZEH9_9BACI</name>
<dbReference type="InterPro" id="IPR024951">
    <property type="entry name" value="Sulfurylase_cat_dom"/>
</dbReference>
<dbReference type="GO" id="GO:0000103">
    <property type="term" value="P:sulfate assimilation"/>
    <property type="evidence" value="ECO:0007669"/>
    <property type="project" value="UniProtKB-UniRule"/>
</dbReference>
<evidence type="ECO:0000313" key="12">
    <source>
        <dbReference type="Proteomes" id="UP000321558"/>
    </source>
</evidence>
<dbReference type="PANTHER" id="PTHR43509:SF1">
    <property type="entry name" value="SULFATE ADENYLYLTRANSFERASE"/>
    <property type="match status" value="1"/>
</dbReference>